<organism evidence="3 4">
    <name type="scientific">Pseudohalioglobus lutimaris</name>
    <dbReference type="NCBI Taxonomy" id="1737061"/>
    <lineage>
        <taxon>Bacteria</taxon>
        <taxon>Pseudomonadati</taxon>
        <taxon>Pseudomonadota</taxon>
        <taxon>Gammaproteobacteria</taxon>
        <taxon>Cellvibrionales</taxon>
        <taxon>Halieaceae</taxon>
        <taxon>Pseudohalioglobus</taxon>
    </lineage>
</organism>
<evidence type="ECO:0000313" key="3">
    <source>
        <dbReference type="EMBL" id="PLW70018.1"/>
    </source>
</evidence>
<dbReference type="EMBL" id="PKUS01000003">
    <property type="protein sequence ID" value="PLW70018.1"/>
    <property type="molecule type" value="Genomic_DNA"/>
</dbReference>
<reference evidence="3 4" key="1">
    <citation type="submission" date="2018-01" db="EMBL/GenBank/DDBJ databases">
        <title>The draft genome sequence of Halioglobus lutimaris HF004.</title>
        <authorList>
            <person name="Du Z.-J."/>
            <person name="Shi M.-J."/>
        </authorList>
    </citation>
    <scope>NUCLEOTIDE SEQUENCE [LARGE SCALE GENOMIC DNA]</scope>
    <source>
        <strain evidence="3 4">HF004</strain>
    </source>
</reference>
<dbReference type="Proteomes" id="UP000235005">
    <property type="component" value="Unassembled WGS sequence"/>
</dbReference>
<dbReference type="InterPro" id="IPR024266">
    <property type="entry name" value="DUF3806"/>
</dbReference>
<evidence type="ECO:0000256" key="1">
    <source>
        <dbReference type="SAM" id="SignalP"/>
    </source>
</evidence>
<evidence type="ECO:0000313" key="4">
    <source>
        <dbReference type="Proteomes" id="UP000235005"/>
    </source>
</evidence>
<protein>
    <submittedName>
        <fullName evidence="3">DUF3806 domain-containing protein</fullName>
    </submittedName>
</protein>
<sequence>MLFLRTLTGLALLLGLAVSTPGNAQGEAFISDLSYLDRQFMQQQRESLDDLAARNLGNQFSGERDRDLALLQRMLDEGLVRDDQTRELQAMGIIMGDLLAAELGLDWVIYEDRLGRTRALRYKSSDNYLFPVTMIARRREAGNRTPVIEVYRKAQESLSAVIPALPFR</sequence>
<dbReference type="RefSeq" id="WP_084179079.1">
    <property type="nucleotide sequence ID" value="NZ_PKUS01000003.1"/>
</dbReference>
<proteinExistence type="predicted"/>
<dbReference type="Gene3D" id="1.20.120.1090">
    <property type="match status" value="1"/>
</dbReference>
<dbReference type="AlphaFoldDB" id="A0A2N5X6B1"/>
<comment type="caution">
    <text evidence="3">The sequence shown here is derived from an EMBL/GenBank/DDBJ whole genome shotgun (WGS) entry which is preliminary data.</text>
</comment>
<feature type="chain" id="PRO_5014775675" evidence="1">
    <location>
        <begin position="25"/>
        <end position="168"/>
    </location>
</feature>
<gene>
    <name evidence="3" type="ORF">C0039_05740</name>
</gene>
<accession>A0A2N5X6B1</accession>
<dbReference type="Pfam" id="PF12713">
    <property type="entry name" value="DUF3806"/>
    <property type="match status" value="1"/>
</dbReference>
<name>A0A2N5X6B1_9GAMM</name>
<keyword evidence="4" id="KW-1185">Reference proteome</keyword>
<feature type="domain" description="DUF3806" evidence="2">
    <location>
        <begin position="67"/>
        <end position="151"/>
    </location>
</feature>
<dbReference type="OrthoDB" id="8781168at2"/>
<feature type="signal peptide" evidence="1">
    <location>
        <begin position="1"/>
        <end position="24"/>
    </location>
</feature>
<evidence type="ECO:0000259" key="2">
    <source>
        <dbReference type="Pfam" id="PF12713"/>
    </source>
</evidence>
<keyword evidence="1" id="KW-0732">Signal</keyword>